<accession>A0A6C9EFN6</accession>
<dbReference type="AlphaFoldDB" id="A0A6C9EFN6"/>
<reference evidence="1" key="1">
    <citation type="journal article" date="2019" name="Nat. Med.">
        <title>A library of human gut bacterial isolates paired with longitudinal multiomics data enables mechanistic microbiome research.</title>
        <authorList>
            <person name="Poyet M."/>
            <person name="Groussin M."/>
            <person name="Gibbons S.M."/>
            <person name="Avila-Pacheco J."/>
            <person name="Jiang X."/>
            <person name="Kearney S.M."/>
            <person name="Perrotta A.R."/>
            <person name="Berdy B."/>
            <person name="Zhao S."/>
            <person name="Lieberman T.D."/>
            <person name="Swanson P.K."/>
            <person name="Smith M."/>
            <person name="Roesemann S."/>
            <person name="Alexander J.E."/>
            <person name="Rich S.A."/>
            <person name="Livny J."/>
            <person name="Vlamakis H."/>
            <person name="Clish C."/>
            <person name="Bullock K."/>
            <person name="Deik A."/>
            <person name="Scott J."/>
            <person name="Pierce K.A."/>
            <person name="Xavier R.J."/>
            <person name="Alm E.J."/>
        </authorList>
    </citation>
    <scope>NUCLEOTIDE SEQUENCE</scope>
    <source>
        <strain evidence="1">BIOML-A260</strain>
    </source>
</reference>
<proteinExistence type="predicted"/>
<name>A0A6C9EFN6_ECOLX</name>
<evidence type="ECO:0000313" key="1">
    <source>
        <dbReference type="EMBL" id="MSD82746.1"/>
    </source>
</evidence>
<gene>
    <name evidence="1" type="ORF">GKG27_27880</name>
</gene>
<protein>
    <submittedName>
        <fullName evidence="1">Uncharacterized protein</fullName>
    </submittedName>
</protein>
<organism evidence="1">
    <name type="scientific">Escherichia coli</name>
    <dbReference type="NCBI Taxonomy" id="562"/>
    <lineage>
        <taxon>Bacteria</taxon>
        <taxon>Pseudomonadati</taxon>
        <taxon>Pseudomonadota</taxon>
        <taxon>Gammaproteobacteria</taxon>
        <taxon>Enterobacterales</taxon>
        <taxon>Enterobacteriaceae</taxon>
        <taxon>Escherichia</taxon>
    </lineage>
</organism>
<sequence>MLALLSMLDTAHEHPFRHRTYTDGIDHCRRHARAIHQLTTEFFGVFPKSRRPVRWESSNRVRWRSTAPATQRQRAWAMADIPEEHLTEELLDRLLASASIEQYHDEGLVSART</sequence>
<comment type="caution">
    <text evidence="1">The sequence shown here is derived from an EMBL/GenBank/DDBJ whole genome shotgun (WGS) entry which is preliminary data.</text>
</comment>
<dbReference type="EMBL" id="WKYP01000404">
    <property type="protein sequence ID" value="MSD82746.1"/>
    <property type="molecule type" value="Genomic_DNA"/>
</dbReference>
<feature type="non-terminal residue" evidence="1">
    <location>
        <position position="113"/>
    </location>
</feature>